<dbReference type="AlphaFoldDB" id="A0A9P7RDW0"/>
<reference evidence="2" key="1">
    <citation type="submission" date="2021-05" db="EMBL/GenBank/DDBJ databases">
        <title>Comparative genomics of three Colletotrichum scovillei strains and genetic complementation revealed genes involved fungal growth and virulence on chili pepper.</title>
        <authorList>
            <person name="Hsieh D.-K."/>
            <person name="Chuang S.-C."/>
            <person name="Chen C.-Y."/>
            <person name="Chao Y.-T."/>
            <person name="Lu M.-Y.J."/>
            <person name="Lee M.-H."/>
            <person name="Shih M.-C."/>
        </authorList>
    </citation>
    <scope>NUCLEOTIDE SEQUENCE</scope>
    <source>
        <strain evidence="2">Coll-153</strain>
    </source>
</reference>
<feature type="region of interest" description="Disordered" evidence="1">
    <location>
        <begin position="142"/>
        <end position="165"/>
    </location>
</feature>
<dbReference type="Proteomes" id="UP000699042">
    <property type="component" value="Unassembled WGS sequence"/>
</dbReference>
<evidence type="ECO:0000313" key="2">
    <source>
        <dbReference type="EMBL" id="KAG7054838.1"/>
    </source>
</evidence>
<accession>A0A9P7RDW0</accession>
<organism evidence="2 3">
    <name type="scientific">Colletotrichum scovillei</name>
    <dbReference type="NCBI Taxonomy" id="1209932"/>
    <lineage>
        <taxon>Eukaryota</taxon>
        <taxon>Fungi</taxon>
        <taxon>Dikarya</taxon>
        <taxon>Ascomycota</taxon>
        <taxon>Pezizomycotina</taxon>
        <taxon>Sordariomycetes</taxon>
        <taxon>Hypocreomycetidae</taxon>
        <taxon>Glomerellales</taxon>
        <taxon>Glomerellaceae</taxon>
        <taxon>Colletotrichum</taxon>
        <taxon>Colletotrichum acutatum species complex</taxon>
    </lineage>
</organism>
<gene>
    <name evidence="2" type="ORF">JMJ77_007312</name>
</gene>
<evidence type="ECO:0000313" key="3">
    <source>
        <dbReference type="Proteomes" id="UP000699042"/>
    </source>
</evidence>
<evidence type="ECO:0000256" key="1">
    <source>
        <dbReference type="SAM" id="MobiDB-lite"/>
    </source>
</evidence>
<name>A0A9P7RDW0_9PEZI</name>
<sequence length="198" mass="21671">MNQSPSATNAGHSGFFLLRRNALRTRLSTSIAYFYYFPCLSVDLYPLRGLQQLDRRNRNPTAPLPPSFTCLRLLGGPALPLTLNSGNLTTVQSSCAQGTKVLTSSRVDFLPDTPCLSHKHIRKGAESSYHLLSKLRKHALTHPAPPIHGLREKRAASPDTSASPHAAALRSPLLLPFEFDAAGDYPNDLRSNAENISK</sequence>
<keyword evidence="3" id="KW-1185">Reference proteome</keyword>
<comment type="caution">
    <text evidence="2">The sequence shown here is derived from an EMBL/GenBank/DDBJ whole genome shotgun (WGS) entry which is preliminary data.</text>
</comment>
<proteinExistence type="predicted"/>
<dbReference type="EMBL" id="JAESDN010000002">
    <property type="protein sequence ID" value="KAG7054838.1"/>
    <property type="molecule type" value="Genomic_DNA"/>
</dbReference>
<protein>
    <submittedName>
        <fullName evidence="2">Uncharacterized protein</fullName>
    </submittedName>
</protein>